<evidence type="ECO:0000313" key="1">
    <source>
        <dbReference type="EMBL" id="TFB00073.1"/>
    </source>
</evidence>
<dbReference type="EMBL" id="PPTA01000012">
    <property type="protein sequence ID" value="TFB00073.1"/>
    <property type="molecule type" value="Genomic_DNA"/>
</dbReference>
<dbReference type="RefSeq" id="XP_073556274.1">
    <property type="nucleotide sequence ID" value="XM_073705259.1"/>
</dbReference>
<proteinExistence type="predicted"/>
<keyword evidence="2" id="KW-1185">Reference proteome</keyword>
<name>A0ABY2GYW0_9HYPO</name>
<dbReference type="GeneID" id="300579709"/>
<organism evidence="1 2">
    <name type="scientific">Trichoderma ghanense</name>
    <dbReference type="NCBI Taxonomy" id="65468"/>
    <lineage>
        <taxon>Eukaryota</taxon>
        <taxon>Fungi</taxon>
        <taxon>Dikarya</taxon>
        <taxon>Ascomycota</taxon>
        <taxon>Pezizomycotina</taxon>
        <taxon>Sordariomycetes</taxon>
        <taxon>Hypocreomycetidae</taxon>
        <taxon>Hypocreales</taxon>
        <taxon>Hypocreaceae</taxon>
        <taxon>Trichoderma</taxon>
    </lineage>
</organism>
<evidence type="ECO:0000313" key="2">
    <source>
        <dbReference type="Proteomes" id="UP001642720"/>
    </source>
</evidence>
<comment type="caution">
    <text evidence="1">The sequence shown here is derived from an EMBL/GenBank/DDBJ whole genome shotgun (WGS) entry which is preliminary data.</text>
</comment>
<gene>
    <name evidence="1" type="ORF">CCMA1212_008112</name>
</gene>
<sequence length="73" mass="7929">MSSIAYLMLRSKMYTDPAPKQAPRQPSSKKCSIRSTHAASIAHTSNAAWLPFWPTLDVHEARDSPFAAAGVTA</sequence>
<dbReference type="Proteomes" id="UP001642720">
    <property type="component" value="Unassembled WGS sequence"/>
</dbReference>
<reference evidence="1 2" key="1">
    <citation type="submission" date="2018-01" db="EMBL/GenBank/DDBJ databases">
        <title>Genome characterization of the sugarcane-associated fungus Trichoderma ghanense CCMA-1212 and their application in lignocelulose bioconversion.</title>
        <authorList>
            <person name="Steindorff A.S."/>
            <person name="Mendes T.D."/>
            <person name="Vilela E.S.D."/>
            <person name="Rodrigues D.S."/>
            <person name="Formighieri E.F."/>
            <person name="Melo I.S."/>
            <person name="Favaro L.C.L."/>
        </authorList>
    </citation>
    <scope>NUCLEOTIDE SEQUENCE [LARGE SCALE GENOMIC DNA]</scope>
    <source>
        <strain evidence="1 2">CCMA-1212</strain>
    </source>
</reference>
<accession>A0ABY2GYW0</accession>
<protein>
    <submittedName>
        <fullName evidence="1">Uncharacterized protein</fullName>
    </submittedName>
</protein>